<evidence type="ECO:0000313" key="2">
    <source>
        <dbReference type="Proteomes" id="UP000593579"/>
    </source>
</evidence>
<dbReference type="EMBL" id="JABEZY010265854">
    <property type="protein sequence ID" value="MBA0754923.1"/>
    <property type="molecule type" value="Genomic_DNA"/>
</dbReference>
<organism evidence="1 2">
    <name type="scientific">Gossypium gossypioides</name>
    <name type="common">Mexican cotton</name>
    <name type="synonym">Selera gossypioides</name>
    <dbReference type="NCBI Taxonomy" id="34282"/>
    <lineage>
        <taxon>Eukaryota</taxon>
        <taxon>Viridiplantae</taxon>
        <taxon>Streptophyta</taxon>
        <taxon>Embryophyta</taxon>
        <taxon>Tracheophyta</taxon>
        <taxon>Spermatophyta</taxon>
        <taxon>Magnoliopsida</taxon>
        <taxon>eudicotyledons</taxon>
        <taxon>Gunneridae</taxon>
        <taxon>Pentapetalae</taxon>
        <taxon>rosids</taxon>
        <taxon>malvids</taxon>
        <taxon>Malvales</taxon>
        <taxon>Malvaceae</taxon>
        <taxon>Malvoideae</taxon>
        <taxon>Gossypium</taxon>
    </lineage>
</organism>
<reference evidence="1 2" key="1">
    <citation type="journal article" date="2019" name="Genome Biol. Evol.">
        <title>Insights into the evolution of the New World diploid cottons (Gossypium, subgenus Houzingenia) based on genome sequencing.</title>
        <authorList>
            <person name="Grover C.E."/>
            <person name="Arick M.A. 2nd"/>
            <person name="Thrash A."/>
            <person name="Conover J.L."/>
            <person name="Sanders W.S."/>
            <person name="Peterson D.G."/>
            <person name="Frelichowski J.E."/>
            <person name="Scheffler J.A."/>
            <person name="Scheffler B.E."/>
            <person name="Wendel J.F."/>
        </authorList>
    </citation>
    <scope>NUCLEOTIDE SEQUENCE [LARGE SCALE GENOMIC DNA]</scope>
    <source>
        <strain evidence="1">5</strain>
        <tissue evidence="1">Leaf</tissue>
    </source>
</reference>
<sequence>MMTNLVQIGLKNVIARKKPENLD</sequence>
<name>A0A7J9D2G3_GOSGO</name>
<protein>
    <submittedName>
        <fullName evidence="1">Uncharacterized protein</fullName>
    </submittedName>
</protein>
<comment type="caution">
    <text evidence="1">The sequence shown here is derived from an EMBL/GenBank/DDBJ whole genome shotgun (WGS) entry which is preliminary data.</text>
</comment>
<gene>
    <name evidence="1" type="ORF">Gogos_020297</name>
</gene>
<keyword evidence="2" id="KW-1185">Reference proteome</keyword>
<dbReference type="Proteomes" id="UP000593579">
    <property type="component" value="Unassembled WGS sequence"/>
</dbReference>
<dbReference type="AlphaFoldDB" id="A0A7J9D2G3"/>
<accession>A0A7J9D2G3</accession>
<evidence type="ECO:0000313" key="1">
    <source>
        <dbReference type="EMBL" id="MBA0754923.1"/>
    </source>
</evidence>
<proteinExistence type="predicted"/>